<keyword evidence="2" id="KW-1133">Transmembrane helix</keyword>
<proteinExistence type="predicted"/>
<feature type="compositionally biased region" description="Low complexity" evidence="1">
    <location>
        <begin position="69"/>
        <end position="95"/>
    </location>
</feature>
<dbReference type="AlphaFoldDB" id="A0A316W784"/>
<feature type="region of interest" description="Disordered" evidence="1">
    <location>
        <begin position="58"/>
        <end position="95"/>
    </location>
</feature>
<name>A0A316W784_9BASI</name>
<dbReference type="EMBL" id="KZ819353">
    <property type="protein sequence ID" value="PWN45806.1"/>
    <property type="molecule type" value="Genomic_DNA"/>
</dbReference>
<feature type="region of interest" description="Disordered" evidence="1">
    <location>
        <begin position="19"/>
        <end position="46"/>
    </location>
</feature>
<keyword evidence="2" id="KW-0812">Transmembrane</keyword>
<evidence type="ECO:0000313" key="4">
    <source>
        <dbReference type="Proteomes" id="UP000245783"/>
    </source>
</evidence>
<evidence type="ECO:0000313" key="3">
    <source>
        <dbReference type="EMBL" id="PWN45806.1"/>
    </source>
</evidence>
<reference evidence="3 4" key="1">
    <citation type="journal article" date="2018" name="Mol. Biol. Evol.">
        <title>Broad Genomic Sampling Reveals a Smut Pathogenic Ancestry of the Fungal Clade Ustilaginomycotina.</title>
        <authorList>
            <person name="Kijpornyongpan T."/>
            <person name="Mondo S.J."/>
            <person name="Barry K."/>
            <person name="Sandor L."/>
            <person name="Lee J."/>
            <person name="Lipzen A."/>
            <person name="Pangilinan J."/>
            <person name="LaButti K."/>
            <person name="Hainaut M."/>
            <person name="Henrissat B."/>
            <person name="Grigoriev I.V."/>
            <person name="Spatafora J.W."/>
            <person name="Aime M.C."/>
        </authorList>
    </citation>
    <scope>NUCLEOTIDE SEQUENCE [LARGE SCALE GENOMIC DNA]</scope>
    <source>
        <strain evidence="3 4">MCA 4658</strain>
    </source>
</reference>
<dbReference type="InParanoid" id="A0A316W784"/>
<protein>
    <recommendedName>
        <fullName evidence="5">Brain protein I3</fullName>
    </recommendedName>
</protein>
<keyword evidence="4" id="KW-1185">Reference proteome</keyword>
<sequence>MTEKYDANSAPQYGAAPAALPREHSATHQHNASHSHGAGHYSGQGVSGIGSLGTTAGYTPGNFQHAHNPADAAAPPQGYPQQQQGFAPQQQQHQQHYGIDEGVAYQQNMMAQCARGNHTMDTKYGVVGIIIAILCCPCGLIALCIDRKKVCTRCGHQEH</sequence>
<dbReference type="OrthoDB" id="2564984at2759"/>
<accession>A0A316W784</accession>
<dbReference type="RefSeq" id="XP_025372966.1">
    <property type="nucleotide sequence ID" value="XM_025512782.1"/>
</dbReference>
<evidence type="ECO:0000256" key="1">
    <source>
        <dbReference type="SAM" id="MobiDB-lite"/>
    </source>
</evidence>
<evidence type="ECO:0008006" key="5">
    <source>
        <dbReference type="Google" id="ProtNLM"/>
    </source>
</evidence>
<organism evidence="3 4">
    <name type="scientific">Ceraceosorus guamensis</name>
    <dbReference type="NCBI Taxonomy" id="1522189"/>
    <lineage>
        <taxon>Eukaryota</taxon>
        <taxon>Fungi</taxon>
        <taxon>Dikarya</taxon>
        <taxon>Basidiomycota</taxon>
        <taxon>Ustilaginomycotina</taxon>
        <taxon>Exobasidiomycetes</taxon>
        <taxon>Ceraceosorales</taxon>
        <taxon>Ceraceosoraceae</taxon>
        <taxon>Ceraceosorus</taxon>
    </lineage>
</organism>
<gene>
    <name evidence="3" type="ORF">IE81DRAFT_319638</name>
</gene>
<keyword evidence="2" id="KW-0472">Membrane</keyword>
<dbReference type="Proteomes" id="UP000245783">
    <property type="component" value="Unassembled WGS sequence"/>
</dbReference>
<evidence type="ECO:0000256" key="2">
    <source>
        <dbReference type="SAM" id="Phobius"/>
    </source>
</evidence>
<dbReference type="GeneID" id="37034652"/>
<feature type="transmembrane region" description="Helical" evidence="2">
    <location>
        <begin position="124"/>
        <end position="145"/>
    </location>
</feature>
<dbReference type="STRING" id="1522189.A0A316W784"/>